<dbReference type="Gramene" id="OGLUM02G15470.1">
    <property type="protein sequence ID" value="OGLUM02G15470.1"/>
    <property type="gene ID" value="OGLUM02G15470"/>
</dbReference>
<name>A0A0D9YRS3_9ORYZ</name>
<reference evidence="2" key="1">
    <citation type="submission" date="2015-04" db="UniProtKB">
        <authorList>
            <consortium name="EnsemblPlants"/>
        </authorList>
    </citation>
    <scope>IDENTIFICATION</scope>
</reference>
<reference evidence="2" key="2">
    <citation type="submission" date="2018-05" db="EMBL/GenBank/DDBJ databases">
        <title>OgluRS3 (Oryza glumaepatula Reference Sequence Version 3).</title>
        <authorList>
            <person name="Zhang J."/>
            <person name="Kudrna D."/>
            <person name="Lee S."/>
            <person name="Talag J."/>
            <person name="Welchert J."/>
            <person name="Wing R.A."/>
        </authorList>
    </citation>
    <scope>NUCLEOTIDE SEQUENCE [LARGE SCALE GENOMIC DNA]</scope>
</reference>
<evidence type="ECO:0000256" key="1">
    <source>
        <dbReference type="SAM" id="MobiDB-lite"/>
    </source>
</evidence>
<proteinExistence type="predicted"/>
<dbReference type="AlphaFoldDB" id="A0A0D9YRS3"/>
<feature type="region of interest" description="Disordered" evidence="1">
    <location>
        <begin position="68"/>
        <end position="136"/>
    </location>
</feature>
<sequence length="170" mass="17472">MTLASGPVERMKIYFLHLPLLALPLSRETSPLLEYYSSSPLRASSPLTPGGDGASNCRLVIVRHSGGGVVEEATRPPPRLPRRGGVASSPSTAPLILTPPAPPRSAPSSIDAATDGSAFPDGGGGEGGGNRRQRGRSGCGNSGLLCNSYLCSCVIPLLFVFLGDSSCVLV</sequence>
<accession>A0A0D9YRS3</accession>
<dbReference type="HOGENOM" id="CLU_1573077_0_0_1"/>
<dbReference type="Proteomes" id="UP000026961">
    <property type="component" value="Chromosome 2"/>
</dbReference>
<dbReference type="EnsemblPlants" id="OGLUM02G15470.1">
    <property type="protein sequence ID" value="OGLUM02G15470.1"/>
    <property type="gene ID" value="OGLUM02G15470"/>
</dbReference>
<organism evidence="2">
    <name type="scientific">Oryza glumipatula</name>
    <dbReference type="NCBI Taxonomy" id="40148"/>
    <lineage>
        <taxon>Eukaryota</taxon>
        <taxon>Viridiplantae</taxon>
        <taxon>Streptophyta</taxon>
        <taxon>Embryophyta</taxon>
        <taxon>Tracheophyta</taxon>
        <taxon>Spermatophyta</taxon>
        <taxon>Magnoliopsida</taxon>
        <taxon>Liliopsida</taxon>
        <taxon>Poales</taxon>
        <taxon>Poaceae</taxon>
        <taxon>BOP clade</taxon>
        <taxon>Oryzoideae</taxon>
        <taxon>Oryzeae</taxon>
        <taxon>Oryzinae</taxon>
        <taxon>Oryza</taxon>
    </lineage>
</organism>
<keyword evidence="3" id="KW-1185">Reference proteome</keyword>
<feature type="compositionally biased region" description="Gly residues" evidence="1">
    <location>
        <begin position="121"/>
        <end position="130"/>
    </location>
</feature>
<evidence type="ECO:0000313" key="2">
    <source>
        <dbReference type="EnsemblPlants" id="OGLUM02G15470.1"/>
    </source>
</evidence>
<evidence type="ECO:0000313" key="3">
    <source>
        <dbReference type="Proteomes" id="UP000026961"/>
    </source>
</evidence>
<protein>
    <submittedName>
        <fullName evidence="2">Uncharacterized protein</fullName>
    </submittedName>
</protein>